<reference evidence="3 4" key="1">
    <citation type="submission" date="2021-01" db="EMBL/GenBank/DDBJ databases">
        <title>Prevotella A2931 sp. nov.</title>
        <authorList>
            <person name="Buhl M."/>
            <person name="Oberhettinger P."/>
        </authorList>
    </citation>
    <scope>NUCLEOTIDE SEQUENCE [LARGE SCALE GENOMIC DNA]</scope>
    <source>
        <strain evidence="3 4">A2931</strain>
    </source>
</reference>
<keyword evidence="1" id="KW-1133">Transmembrane helix</keyword>
<evidence type="ECO:0000313" key="3">
    <source>
        <dbReference type="EMBL" id="MBO1363440.1"/>
    </source>
</evidence>
<proteinExistence type="predicted"/>
<accession>A0ABS3M5P8</accession>
<keyword evidence="1" id="KW-0472">Membrane</keyword>
<dbReference type="EMBL" id="JAERMS010000016">
    <property type="protein sequence ID" value="MBO1363440.1"/>
    <property type="molecule type" value="Genomic_DNA"/>
</dbReference>
<organism evidence="3 4">
    <name type="scientific">Prevotella illustrans</name>
    <dbReference type="NCBI Taxonomy" id="2800387"/>
    <lineage>
        <taxon>Bacteria</taxon>
        <taxon>Pseudomonadati</taxon>
        <taxon>Bacteroidota</taxon>
        <taxon>Bacteroidia</taxon>
        <taxon>Bacteroidales</taxon>
        <taxon>Prevotellaceae</taxon>
        <taxon>Prevotella</taxon>
    </lineage>
</organism>
<feature type="domain" description="Protein-glutamine gamma-glutamyltransferase-like C-terminal" evidence="2">
    <location>
        <begin position="132"/>
        <end position="191"/>
    </location>
</feature>
<evidence type="ECO:0000313" key="4">
    <source>
        <dbReference type="Proteomes" id="UP000664265"/>
    </source>
</evidence>
<dbReference type="RefSeq" id="WP_107581427.1">
    <property type="nucleotide sequence ID" value="NZ_JAERMS010000016.1"/>
</dbReference>
<sequence length="204" mass="24232">MLQPLTDTLTCDTLLLHRFRTDEAYNYARELQAPDQNVLQWFTRLLDRWLHDVFSISSDTDLRVFIYIALALAFVGLIGRLLWRHKLRLFSRSGAIVTPDEDEDNIYGVDFDGELARAMARKDYYRAVRMVYLRTLRHLADLKKIDWQLYKTPTRYAHEYPVADFRRMTHCFTRVRYGNYPADATLVETLLRYENAIRQEGERA</sequence>
<feature type="transmembrane region" description="Helical" evidence="1">
    <location>
        <begin position="64"/>
        <end position="83"/>
    </location>
</feature>
<keyword evidence="1" id="KW-0812">Transmembrane</keyword>
<comment type="caution">
    <text evidence="3">The sequence shown here is derived from an EMBL/GenBank/DDBJ whole genome shotgun (WGS) entry which is preliminary data.</text>
</comment>
<dbReference type="Pfam" id="PF13559">
    <property type="entry name" value="DUF4129"/>
    <property type="match status" value="1"/>
</dbReference>
<keyword evidence="4" id="KW-1185">Reference proteome</keyword>
<evidence type="ECO:0000259" key="2">
    <source>
        <dbReference type="Pfam" id="PF13559"/>
    </source>
</evidence>
<protein>
    <submittedName>
        <fullName evidence="3">DUF4129 domain-containing protein</fullName>
    </submittedName>
</protein>
<evidence type="ECO:0000256" key="1">
    <source>
        <dbReference type="SAM" id="Phobius"/>
    </source>
</evidence>
<name>A0ABS3M5P8_9BACT</name>
<dbReference type="Proteomes" id="UP000664265">
    <property type="component" value="Unassembled WGS sequence"/>
</dbReference>
<gene>
    <name evidence="3" type="ORF">JHU38_06570</name>
</gene>
<dbReference type="InterPro" id="IPR025403">
    <property type="entry name" value="TgpA-like_C"/>
</dbReference>